<dbReference type="Gene3D" id="1.10.510.10">
    <property type="entry name" value="Transferase(Phosphotransferase) domain 1"/>
    <property type="match status" value="1"/>
</dbReference>
<dbReference type="FunFam" id="3.30.200.20:FF:000579">
    <property type="entry name" value="cyclin-dependent kinase 20"/>
    <property type="match status" value="1"/>
</dbReference>
<comment type="catalytic activity">
    <reaction evidence="21">
        <text>L-seryl-[protein] + ATP = O-phospho-L-seryl-[protein] + ADP + H(+)</text>
        <dbReference type="Rhea" id="RHEA:17989"/>
        <dbReference type="Rhea" id="RHEA-COMP:9863"/>
        <dbReference type="Rhea" id="RHEA-COMP:11604"/>
        <dbReference type="ChEBI" id="CHEBI:15378"/>
        <dbReference type="ChEBI" id="CHEBI:29999"/>
        <dbReference type="ChEBI" id="CHEBI:30616"/>
        <dbReference type="ChEBI" id="CHEBI:83421"/>
        <dbReference type="ChEBI" id="CHEBI:456216"/>
        <dbReference type="EC" id="2.7.11.22"/>
    </reaction>
</comment>
<evidence type="ECO:0000256" key="3">
    <source>
        <dbReference type="ARBA" id="ARBA00004496"/>
    </source>
</evidence>
<dbReference type="KEGG" id="dpa:109536250"/>
<keyword evidence="15" id="KW-0966">Cell projection</keyword>
<evidence type="ECO:0000313" key="23">
    <source>
        <dbReference type="EnsemblMetazoa" id="XP_019757931.1"/>
    </source>
</evidence>
<dbReference type="InterPro" id="IPR048002">
    <property type="entry name" value="CDK20-like_STKc"/>
</dbReference>
<dbReference type="SMART" id="SM00220">
    <property type="entry name" value="S_TKc"/>
    <property type="match status" value="1"/>
</dbReference>
<dbReference type="PROSITE" id="PS00108">
    <property type="entry name" value="PROTEIN_KINASE_ST"/>
    <property type="match status" value="1"/>
</dbReference>
<protein>
    <recommendedName>
        <fullName evidence="17">Cyclin-dependent kinase 20</fullName>
        <ecNumber evidence="5">2.7.11.22</ecNumber>
    </recommendedName>
    <alternativeName>
        <fullName evidence="18">Cell cycle-related kinase</fullName>
    </alternativeName>
    <alternativeName>
        <fullName evidence="19">Cell division protein kinase 20</fullName>
    </alternativeName>
</protein>
<dbReference type="InterPro" id="IPR011009">
    <property type="entry name" value="Kinase-like_dom_sf"/>
</dbReference>
<dbReference type="PANTHER" id="PTHR24056:SF171">
    <property type="entry name" value="CYCLIN-DEPENDENT KINASE 20"/>
    <property type="match status" value="1"/>
</dbReference>
<proteinExistence type="inferred from homology"/>
<evidence type="ECO:0000256" key="2">
    <source>
        <dbReference type="ARBA" id="ARBA00004316"/>
    </source>
</evidence>
<evidence type="ECO:0000256" key="9">
    <source>
        <dbReference type="ARBA" id="ARBA00022618"/>
    </source>
</evidence>
<comment type="catalytic activity">
    <reaction evidence="20">
        <text>L-threonyl-[protein] + ATP = O-phospho-L-threonyl-[protein] + ADP + H(+)</text>
        <dbReference type="Rhea" id="RHEA:46608"/>
        <dbReference type="Rhea" id="RHEA-COMP:11060"/>
        <dbReference type="Rhea" id="RHEA-COMP:11605"/>
        <dbReference type="ChEBI" id="CHEBI:15378"/>
        <dbReference type="ChEBI" id="CHEBI:30013"/>
        <dbReference type="ChEBI" id="CHEBI:30616"/>
        <dbReference type="ChEBI" id="CHEBI:61977"/>
        <dbReference type="ChEBI" id="CHEBI:456216"/>
        <dbReference type="EC" id="2.7.11.22"/>
    </reaction>
</comment>
<feature type="domain" description="Protein kinase" evidence="22">
    <location>
        <begin position="32"/>
        <end position="312"/>
    </location>
</feature>
<evidence type="ECO:0000256" key="13">
    <source>
        <dbReference type="ARBA" id="ARBA00022840"/>
    </source>
</evidence>
<organism evidence="23 24">
    <name type="scientific">Dendroctonus ponderosae</name>
    <name type="common">Mountain pine beetle</name>
    <dbReference type="NCBI Taxonomy" id="77166"/>
    <lineage>
        <taxon>Eukaryota</taxon>
        <taxon>Metazoa</taxon>
        <taxon>Ecdysozoa</taxon>
        <taxon>Arthropoda</taxon>
        <taxon>Hexapoda</taxon>
        <taxon>Insecta</taxon>
        <taxon>Pterygota</taxon>
        <taxon>Neoptera</taxon>
        <taxon>Endopterygota</taxon>
        <taxon>Coleoptera</taxon>
        <taxon>Polyphaga</taxon>
        <taxon>Cucujiformia</taxon>
        <taxon>Curculionidae</taxon>
        <taxon>Scolytinae</taxon>
        <taxon>Dendroctonus</taxon>
    </lineage>
</organism>
<keyword evidence="12" id="KW-0418">Kinase</keyword>
<evidence type="ECO:0000256" key="14">
    <source>
        <dbReference type="ARBA" id="ARBA00023242"/>
    </source>
</evidence>
<dbReference type="GeneID" id="109536250"/>
<evidence type="ECO:0000256" key="17">
    <source>
        <dbReference type="ARBA" id="ARBA00035711"/>
    </source>
</evidence>
<reference evidence="24" key="1">
    <citation type="journal article" date="2013" name="Genome Biol.">
        <title>Draft genome of the mountain pine beetle, Dendroctonus ponderosae Hopkins, a major forest pest.</title>
        <authorList>
            <person name="Keeling C.I."/>
            <person name="Yuen M.M."/>
            <person name="Liao N.Y."/>
            <person name="Docking T.R."/>
            <person name="Chan S.K."/>
            <person name="Taylor G.A."/>
            <person name="Palmquist D.L."/>
            <person name="Jackman S.D."/>
            <person name="Nguyen A."/>
            <person name="Li M."/>
            <person name="Henderson H."/>
            <person name="Janes J.K."/>
            <person name="Zhao Y."/>
            <person name="Pandoh P."/>
            <person name="Moore R."/>
            <person name="Sperling F.A."/>
            <person name="Huber D.P."/>
            <person name="Birol I."/>
            <person name="Jones S.J."/>
            <person name="Bohlmann J."/>
        </authorList>
    </citation>
    <scope>NUCLEOTIDE SEQUENCE</scope>
</reference>
<keyword evidence="11" id="KW-0547">Nucleotide-binding</keyword>
<evidence type="ECO:0000256" key="4">
    <source>
        <dbReference type="ARBA" id="ARBA00006485"/>
    </source>
</evidence>
<dbReference type="GO" id="GO:0004693">
    <property type="term" value="F:cyclin-dependent protein serine/threonine kinase activity"/>
    <property type="evidence" value="ECO:0007669"/>
    <property type="project" value="UniProtKB-EC"/>
</dbReference>
<evidence type="ECO:0000313" key="24">
    <source>
        <dbReference type="Proteomes" id="UP000019118"/>
    </source>
</evidence>
<dbReference type="GO" id="GO:0042995">
    <property type="term" value="C:cell projection"/>
    <property type="evidence" value="ECO:0007669"/>
    <property type="project" value="UniProtKB-SubCell"/>
</dbReference>
<keyword evidence="8" id="KW-0723">Serine/threonine-protein kinase</keyword>
<dbReference type="InterPro" id="IPR000719">
    <property type="entry name" value="Prot_kinase_dom"/>
</dbReference>
<evidence type="ECO:0000256" key="1">
    <source>
        <dbReference type="ARBA" id="ARBA00004123"/>
    </source>
</evidence>
<evidence type="ECO:0000256" key="12">
    <source>
        <dbReference type="ARBA" id="ARBA00022777"/>
    </source>
</evidence>
<evidence type="ECO:0000256" key="11">
    <source>
        <dbReference type="ARBA" id="ARBA00022741"/>
    </source>
</evidence>
<dbReference type="GO" id="GO:0005737">
    <property type="term" value="C:cytoplasm"/>
    <property type="evidence" value="ECO:0007669"/>
    <property type="project" value="UniProtKB-SubCell"/>
</dbReference>
<keyword evidence="6" id="KW-0217">Developmental protein</keyword>
<dbReference type="FunFam" id="1.10.510.10:FF:000611">
    <property type="entry name" value="CMGC family protein kinase"/>
    <property type="match status" value="1"/>
</dbReference>
<dbReference type="RefSeq" id="XP_019757931.1">
    <property type="nucleotide sequence ID" value="XM_019902372.2"/>
</dbReference>
<dbReference type="CDD" id="cd07832">
    <property type="entry name" value="STKc_CCRK"/>
    <property type="match status" value="1"/>
</dbReference>
<dbReference type="SUPFAM" id="SSF56112">
    <property type="entry name" value="Protein kinase-like (PK-like)"/>
    <property type="match status" value="1"/>
</dbReference>
<dbReference type="AlphaFoldDB" id="A0AAR5PB68"/>
<dbReference type="PANTHER" id="PTHR24056">
    <property type="entry name" value="CELL DIVISION PROTEIN KINASE"/>
    <property type="match status" value="1"/>
</dbReference>
<dbReference type="EnsemblMetazoa" id="XM_019902372.1">
    <property type="protein sequence ID" value="XP_019757931.1"/>
    <property type="gene ID" value="LOC109536250"/>
</dbReference>
<evidence type="ECO:0000256" key="5">
    <source>
        <dbReference type="ARBA" id="ARBA00012425"/>
    </source>
</evidence>
<evidence type="ECO:0000256" key="16">
    <source>
        <dbReference type="ARBA" id="ARBA00023306"/>
    </source>
</evidence>
<evidence type="ECO:0000256" key="20">
    <source>
        <dbReference type="ARBA" id="ARBA00047811"/>
    </source>
</evidence>
<evidence type="ECO:0000256" key="18">
    <source>
        <dbReference type="ARBA" id="ARBA00035720"/>
    </source>
</evidence>
<evidence type="ECO:0000256" key="21">
    <source>
        <dbReference type="ARBA" id="ARBA00048367"/>
    </source>
</evidence>
<dbReference type="InterPro" id="IPR008271">
    <property type="entry name" value="Ser/Thr_kinase_AS"/>
</dbReference>
<name>A0AAR5PB68_DENPD</name>
<dbReference type="GO" id="GO:0005524">
    <property type="term" value="F:ATP binding"/>
    <property type="evidence" value="ECO:0007669"/>
    <property type="project" value="UniProtKB-KW"/>
</dbReference>
<evidence type="ECO:0000256" key="19">
    <source>
        <dbReference type="ARBA" id="ARBA00035723"/>
    </source>
</evidence>
<dbReference type="GO" id="GO:0005634">
    <property type="term" value="C:nucleus"/>
    <property type="evidence" value="ECO:0007669"/>
    <property type="project" value="UniProtKB-SubCell"/>
</dbReference>
<dbReference type="InterPro" id="IPR050108">
    <property type="entry name" value="CDK"/>
</dbReference>
<dbReference type="PROSITE" id="PS50011">
    <property type="entry name" value="PROTEIN_KINASE_DOM"/>
    <property type="match status" value="1"/>
</dbReference>
<evidence type="ECO:0000256" key="6">
    <source>
        <dbReference type="ARBA" id="ARBA00022473"/>
    </source>
</evidence>
<keyword evidence="9" id="KW-0132">Cell division</keyword>
<dbReference type="GO" id="GO:0051301">
    <property type="term" value="P:cell division"/>
    <property type="evidence" value="ECO:0007669"/>
    <property type="project" value="UniProtKB-KW"/>
</dbReference>
<evidence type="ECO:0000256" key="15">
    <source>
        <dbReference type="ARBA" id="ARBA00023273"/>
    </source>
</evidence>
<sequence>MSLSAVSTNTSFRNVCIFLNSFPKIAVEMENYKITGRAGEGAHGCVFQGMELASSKVVALKKININVDLGIPKNLMREICSLRALKHKNIVKIFDVTSMGSSVVLVMEFLPCSLQQILKNTQLSLAQIKTYSKMLLSGVRFMHKSHIMHRDIKPANLLISPKGCLKIGDFGLARLFNADPSRQYSHQVATRWYRAPELLYGSKTYTPAIDMWSVGCIIAEMINGTPLFPGESDIGQLAIVLSTLGTPTEETWPDLKQLPDYNKISFISSSGKRWRLILPTADHATLDLMRQILIYDGQKRFTAQQALSHQFFIEDPKPATLKDLPDPKGCLRSERPSYNPQEFDEIIEQINKIS</sequence>
<dbReference type="Gene3D" id="3.30.200.20">
    <property type="entry name" value="Phosphorylase Kinase, domain 1"/>
    <property type="match status" value="1"/>
</dbReference>
<accession>A0AAR5PB68</accession>
<evidence type="ECO:0000256" key="10">
    <source>
        <dbReference type="ARBA" id="ARBA00022679"/>
    </source>
</evidence>
<comment type="subcellular location">
    <subcellularLocation>
        <location evidence="2">Cell projection</location>
    </subcellularLocation>
    <subcellularLocation>
        <location evidence="3">Cytoplasm</location>
    </subcellularLocation>
    <subcellularLocation>
        <location evidence="1">Nucleus</location>
    </subcellularLocation>
</comment>
<dbReference type="Pfam" id="PF00069">
    <property type="entry name" value="Pkinase"/>
    <property type="match status" value="1"/>
</dbReference>
<dbReference type="EC" id="2.7.11.22" evidence="5"/>
<keyword evidence="14" id="KW-0539">Nucleus</keyword>
<comment type="similarity">
    <text evidence="4">Belongs to the protein kinase superfamily. CMGC Ser/Thr protein kinase family. CDC2/CDKX subfamily.</text>
</comment>
<keyword evidence="16" id="KW-0131">Cell cycle</keyword>
<dbReference type="Proteomes" id="UP000019118">
    <property type="component" value="Unassembled WGS sequence"/>
</dbReference>
<reference evidence="23" key="2">
    <citation type="submission" date="2024-08" db="UniProtKB">
        <authorList>
            <consortium name="EnsemblMetazoa"/>
        </authorList>
    </citation>
    <scope>IDENTIFICATION</scope>
</reference>
<evidence type="ECO:0000256" key="8">
    <source>
        <dbReference type="ARBA" id="ARBA00022527"/>
    </source>
</evidence>
<keyword evidence="24" id="KW-1185">Reference proteome</keyword>
<keyword evidence="10" id="KW-0808">Transferase</keyword>
<evidence type="ECO:0000256" key="7">
    <source>
        <dbReference type="ARBA" id="ARBA00022490"/>
    </source>
</evidence>
<keyword evidence="13" id="KW-0067">ATP-binding</keyword>
<evidence type="ECO:0000259" key="22">
    <source>
        <dbReference type="PROSITE" id="PS50011"/>
    </source>
</evidence>
<keyword evidence="7" id="KW-0963">Cytoplasm</keyword>